<dbReference type="RefSeq" id="WP_182389114.1">
    <property type="nucleotide sequence ID" value="NZ_JACGCX010000003.1"/>
</dbReference>
<comment type="pathway">
    <text evidence="4">Amine and polyamine degradation; putrescine degradation; 4-aminobutanoate from putrescine: step 4/4.</text>
</comment>
<comment type="similarity">
    <text evidence="1">Belongs to the peptidase C26 family.</text>
</comment>
<proteinExistence type="inferred from homology"/>
<evidence type="ECO:0000256" key="4">
    <source>
        <dbReference type="ARBA" id="ARBA00060634"/>
    </source>
</evidence>
<dbReference type="AlphaFoldDB" id="A0A7W2KE42"/>
<dbReference type="Gene3D" id="3.40.50.880">
    <property type="match status" value="1"/>
</dbReference>
<dbReference type="InterPro" id="IPR011697">
    <property type="entry name" value="Peptidase_C26"/>
</dbReference>
<dbReference type="InterPro" id="IPR029062">
    <property type="entry name" value="Class_I_gatase-like"/>
</dbReference>
<comment type="caution">
    <text evidence="6">The sequence shown here is derived from an EMBL/GenBank/DDBJ whole genome shotgun (WGS) entry which is preliminary data.</text>
</comment>
<organism evidence="6 7">
    <name type="scientific">Pseudomonas juntendi</name>
    <dbReference type="NCBI Taxonomy" id="2666183"/>
    <lineage>
        <taxon>Bacteria</taxon>
        <taxon>Pseudomonadati</taxon>
        <taxon>Pseudomonadota</taxon>
        <taxon>Gammaproteobacteria</taxon>
        <taxon>Pseudomonadales</taxon>
        <taxon>Pseudomonadaceae</taxon>
        <taxon>Pseudomonas</taxon>
    </lineage>
</organism>
<evidence type="ECO:0000256" key="1">
    <source>
        <dbReference type="ARBA" id="ARBA00011083"/>
    </source>
</evidence>
<dbReference type="EMBL" id="JACGCX010000003">
    <property type="protein sequence ID" value="MBA6096786.1"/>
    <property type="molecule type" value="Genomic_DNA"/>
</dbReference>
<evidence type="ECO:0000256" key="3">
    <source>
        <dbReference type="ARBA" id="ARBA00055068"/>
    </source>
</evidence>
<keyword evidence="6" id="KW-0378">Hydrolase</keyword>
<dbReference type="SUPFAM" id="SSF52317">
    <property type="entry name" value="Class I glutamine amidotransferase-like"/>
    <property type="match status" value="1"/>
</dbReference>
<dbReference type="PANTHER" id="PTHR43235">
    <property type="entry name" value="GLUTAMINE AMIDOTRANSFERASE PB2B2.05-RELATED"/>
    <property type="match status" value="1"/>
</dbReference>
<dbReference type="EC" id="3.5.1.94" evidence="5"/>
<dbReference type="Pfam" id="PF07722">
    <property type="entry name" value="Peptidase_C26"/>
    <property type="match status" value="1"/>
</dbReference>
<name>A0A7W2KE42_9PSED</name>
<dbReference type="GO" id="GO:0006598">
    <property type="term" value="P:polyamine catabolic process"/>
    <property type="evidence" value="ECO:0007669"/>
    <property type="project" value="TreeGrafter"/>
</dbReference>
<dbReference type="PANTHER" id="PTHR43235:SF1">
    <property type="entry name" value="GLUTAMINE AMIDOTRANSFERASE PB2B2.05-RELATED"/>
    <property type="match status" value="1"/>
</dbReference>
<evidence type="ECO:0000313" key="7">
    <source>
        <dbReference type="Proteomes" id="UP000545074"/>
    </source>
</evidence>
<dbReference type="GO" id="GO:0033969">
    <property type="term" value="F:gamma-glutamyl-gamma-aminobutyrate hydrolase activity"/>
    <property type="evidence" value="ECO:0007669"/>
    <property type="project" value="UniProtKB-EC"/>
</dbReference>
<protein>
    <recommendedName>
        <fullName evidence="5">gamma-glutamyl-gamma-aminobutyrate hydrolase</fullName>
        <ecNumber evidence="5">3.5.1.94</ecNumber>
    </recommendedName>
</protein>
<dbReference type="InterPro" id="IPR044668">
    <property type="entry name" value="PuuD-like"/>
</dbReference>
<comment type="catalytic activity">
    <reaction evidence="2">
        <text>4-(gamma-L-glutamylamino)butanoate + H2O = 4-aminobutanoate + L-glutamate</text>
        <dbReference type="Rhea" id="RHEA:19737"/>
        <dbReference type="ChEBI" id="CHEBI:15377"/>
        <dbReference type="ChEBI" id="CHEBI:29985"/>
        <dbReference type="ChEBI" id="CHEBI:58800"/>
        <dbReference type="ChEBI" id="CHEBI:59888"/>
        <dbReference type="EC" id="3.5.1.94"/>
    </reaction>
</comment>
<dbReference type="CDD" id="cd01745">
    <property type="entry name" value="GATase1_2"/>
    <property type="match status" value="1"/>
</dbReference>
<evidence type="ECO:0000256" key="2">
    <source>
        <dbReference type="ARBA" id="ARBA00052718"/>
    </source>
</evidence>
<dbReference type="Proteomes" id="UP000545074">
    <property type="component" value="Unassembled WGS sequence"/>
</dbReference>
<evidence type="ECO:0000313" key="6">
    <source>
        <dbReference type="EMBL" id="MBA6096786.1"/>
    </source>
</evidence>
<gene>
    <name evidence="6" type="ORF">H4C80_06485</name>
</gene>
<dbReference type="FunFam" id="3.40.50.880:FF:000030">
    <property type="entry name" value="Gamma-glutamyl-gamma-aminobutyrate hydrolase PuuD"/>
    <property type="match status" value="1"/>
</dbReference>
<comment type="function">
    <text evidence="3">Involved in the breakdown of putrescine via hydrolysis of the gamma-glutamyl linkage of gamma-glutamyl-gamma-aminobutyrate.</text>
</comment>
<evidence type="ECO:0000256" key="5">
    <source>
        <dbReference type="ARBA" id="ARBA00066788"/>
    </source>
</evidence>
<sequence>MPRVPVIGITACTTMSGQHATQTIAEKYARAAAKAACGLPIVIPSLGELLDSADILAVVDGLIFTGSPSNIEPFHYHGAASAEGTQHDPLRDATTLPLMRAAIAAGVPVLGICRGFQEMNVALGGTLHQNVHEAGAFMDHREGAGEPIDKQYGPRHTMHVQPGGLLERLGLPAVFEVNSIHGQGIDVLAPGLRVEALAPDGLVEAISLGNGQGFSLAVQWHPEYQVMDNPQYLTLFQAFGAACRQRSLLRQNRKQPHRAARLRDLME</sequence>
<dbReference type="PROSITE" id="PS51273">
    <property type="entry name" value="GATASE_TYPE_1"/>
    <property type="match status" value="1"/>
</dbReference>
<reference evidence="6 7" key="1">
    <citation type="submission" date="2020-07" db="EMBL/GenBank/DDBJ databases">
        <title>Diversity of carbapenemase encoding genes among Pseudomonas putida group clinical isolates in a tertiary Brazilian hospital.</title>
        <authorList>
            <person name="Alberto-Lei F."/>
            <person name="Nodari C.S."/>
            <person name="Streling A.P."/>
            <person name="Paulino J.T."/>
            <person name="Bessa-Neto F.O."/>
            <person name="Cayo R."/>
            <person name="Gales A.C."/>
        </authorList>
    </citation>
    <scope>NUCLEOTIDE SEQUENCE [LARGE SCALE GENOMIC DNA]</scope>
    <source>
        <strain evidence="6 7">12815</strain>
    </source>
</reference>
<dbReference type="GO" id="GO:0005829">
    <property type="term" value="C:cytosol"/>
    <property type="evidence" value="ECO:0007669"/>
    <property type="project" value="TreeGrafter"/>
</dbReference>
<accession>A0A7W2KE42</accession>